<evidence type="ECO:0000313" key="2">
    <source>
        <dbReference type="Proteomes" id="UP000623687"/>
    </source>
</evidence>
<sequence length="222" mass="25604">MVLVYKDPSVVDTRMAAIFEETYAKLQKLRMDSRCLPDGRIGDDCLYLNDTCNYAVARIWAQPALGDIRSMIPWPYRGDDPKFKPSHHVIQFPRTPTEWGLPLADLIVHFSDYLTVTLSEPFGEDYNTCVYSFSLLPWVRERVFSAAALKCHGEPMSKASLMRHIAVNMLRALREKRPDMTGPQVFRQLINAHFRQLVIVGHSERQKTIFAQVHWAYPTSPY</sequence>
<proteinExistence type="predicted"/>
<dbReference type="VEuPathDB" id="FungiDB:PC9H_009241"/>
<evidence type="ECO:0000313" key="1">
    <source>
        <dbReference type="EMBL" id="KAF7423943.1"/>
    </source>
</evidence>
<dbReference type="GeneID" id="59379059"/>
<comment type="caution">
    <text evidence="1">The sequence shown here is derived from an EMBL/GenBank/DDBJ whole genome shotgun (WGS) entry which is preliminary data.</text>
</comment>
<dbReference type="Proteomes" id="UP000623687">
    <property type="component" value="Unassembled WGS sequence"/>
</dbReference>
<keyword evidence="2" id="KW-1185">Reference proteome</keyword>
<reference evidence="1" key="1">
    <citation type="submission" date="2019-07" db="EMBL/GenBank/DDBJ databases">
        <authorList>
            <person name="Palmer J.M."/>
        </authorList>
    </citation>
    <scope>NUCLEOTIDE SEQUENCE</scope>
    <source>
        <strain evidence="1">PC9</strain>
    </source>
</reference>
<dbReference type="RefSeq" id="XP_036628137.1">
    <property type="nucleotide sequence ID" value="XM_036778748.1"/>
</dbReference>
<organism evidence="1 2">
    <name type="scientific">Pleurotus ostreatus</name>
    <name type="common">Oyster mushroom</name>
    <name type="synonym">White-rot fungus</name>
    <dbReference type="NCBI Taxonomy" id="5322"/>
    <lineage>
        <taxon>Eukaryota</taxon>
        <taxon>Fungi</taxon>
        <taxon>Dikarya</taxon>
        <taxon>Basidiomycota</taxon>
        <taxon>Agaricomycotina</taxon>
        <taxon>Agaricomycetes</taxon>
        <taxon>Agaricomycetidae</taxon>
        <taxon>Agaricales</taxon>
        <taxon>Pleurotineae</taxon>
        <taxon>Pleurotaceae</taxon>
        <taxon>Pleurotus</taxon>
    </lineage>
</organism>
<dbReference type="AlphaFoldDB" id="A0A8H7DQH5"/>
<accession>A0A8H7DQH5</accession>
<name>A0A8H7DQH5_PLEOS</name>
<dbReference type="EMBL" id="JACETU010000007">
    <property type="protein sequence ID" value="KAF7423943.1"/>
    <property type="molecule type" value="Genomic_DNA"/>
</dbReference>
<gene>
    <name evidence="1" type="ORF">PC9H_009241</name>
</gene>
<protein>
    <submittedName>
        <fullName evidence="1">Uncharacterized protein</fullName>
    </submittedName>
</protein>
<dbReference type="OrthoDB" id="10296515at2759"/>